<evidence type="ECO:0000313" key="3">
    <source>
        <dbReference type="Proteomes" id="UP000573499"/>
    </source>
</evidence>
<accession>A0A7W2F8X0</accession>
<dbReference type="EMBL" id="JACEZU010000004">
    <property type="protein sequence ID" value="MBA5687292.1"/>
    <property type="molecule type" value="Genomic_DNA"/>
</dbReference>
<reference evidence="2 3" key="1">
    <citation type="submission" date="2020-07" db="EMBL/GenBank/DDBJ databases">
        <title>Novel species isolated from subtropical streams in China.</title>
        <authorList>
            <person name="Lu H."/>
        </authorList>
    </citation>
    <scope>NUCLEOTIDE SEQUENCE [LARGE SCALE GENOMIC DNA]</scope>
    <source>
        <strain evidence="2 3">LX47W</strain>
    </source>
</reference>
<dbReference type="Pfam" id="PF00550">
    <property type="entry name" value="PP-binding"/>
    <property type="match status" value="1"/>
</dbReference>
<dbReference type="Gene3D" id="1.10.1200.10">
    <property type="entry name" value="ACP-like"/>
    <property type="match status" value="1"/>
</dbReference>
<dbReference type="SUPFAM" id="SSF47336">
    <property type="entry name" value="ACP-like"/>
    <property type="match status" value="1"/>
</dbReference>
<proteinExistence type="predicted"/>
<dbReference type="Proteomes" id="UP000573499">
    <property type="component" value="Unassembled WGS sequence"/>
</dbReference>
<name>A0A7W2F8X0_9BURK</name>
<protein>
    <submittedName>
        <fullName evidence="2">Acyl carrier protein</fullName>
    </submittedName>
</protein>
<feature type="domain" description="Carrier" evidence="1">
    <location>
        <begin position="1"/>
        <end position="79"/>
    </location>
</feature>
<evidence type="ECO:0000313" key="2">
    <source>
        <dbReference type="EMBL" id="MBA5687292.1"/>
    </source>
</evidence>
<evidence type="ECO:0000259" key="1">
    <source>
        <dbReference type="PROSITE" id="PS50075"/>
    </source>
</evidence>
<dbReference type="InterPro" id="IPR009081">
    <property type="entry name" value="PP-bd_ACP"/>
</dbReference>
<gene>
    <name evidence="2" type="ORF">H3H39_09575</name>
</gene>
<comment type="caution">
    <text evidence="2">The sequence shown here is derived from an EMBL/GenBank/DDBJ whole genome shotgun (WGS) entry which is preliminary data.</text>
</comment>
<dbReference type="RefSeq" id="WP_182153149.1">
    <property type="nucleotide sequence ID" value="NZ_JACEZU010000004.1"/>
</dbReference>
<dbReference type="InterPro" id="IPR036736">
    <property type="entry name" value="ACP-like_sf"/>
</dbReference>
<sequence>MPPLEQVRTILSETLGVTQLGRERDTPLLGSVPELDSMAVAGVITALEQRFDIEVLDDEINARHFATLGTLSDFVQSKLA</sequence>
<dbReference type="PROSITE" id="PS50075">
    <property type="entry name" value="CARRIER"/>
    <property type="match status" value="1"/>
</dbReference>
<keyword evidence="3" id="KW-1185">Reference proteome</keyword>
<organism evidence="2 3">
    <name type="scientific">Rugamonas apoptosis</name>
    <dbReference type="NCBI Taxonomy" id="2758570"/>
    <lineage>
        <taxon>Bacteria</taxon>
        <taxon>Pseudomonadati</taxon>
        <taxon>Pseudomonadota</taxon>
        <taxon>Betaproteobacteria</taxon>
        <taxon>Burkholderiales</taxon>
        <taxon>Oxalobacteraceae</taxon>
        <taxon>Telluria group</taxon>
        <taxon>Rugamonas</taxon>
    </lineage>
</organism>
<dbReference type="AlphaFoldDB" id="A0A7W2F8X0"/>